<organism evidence="2 3">
    <name type="scientific">Araneus ventricosus</name>
    <name type="common">Orbweaver spider</name>
    <name type="synonym">Epeira ventricosa</name>
    <dbReference type="NCBI Taxonomy" id="182803"/>
    <lineage>
        <taxon>Eukaryota</taxon>
        <taxon>Metazoa</taxon>
        <taxon>Ecdysozoa</taxon>
        <taxon>Arthropoda</taxon>
        <taxon>Chelicerata</taxon>
        <taxon>Arachnida</taxon>
        <taxon>Araneae</taxon>
        <taxon>Araneomorphae</taxon>
        <taxon>Entelegynae</taxon>
        <taxon>Araneoidea</taxon>
        <taxon>Araneidae</taxon>
        <taxon>Araneus</taxon>
    </lineage>
</organism>
<accession>A0A4Y2II64</accession>
<evidence type="ECO:0000313" key="2">
    <source>
        <dbReference type="EMBL" id="GBM77398.1"/>
    </source>
</evidence>
<dbReference type="EMBL" id="BGPR01002687">
    <property type="protein sequence ID" value="GBM77398.1"/>
    <property type="molecule type" value="Genomic_DNA"/>
</dbReference>
<evidence type="ECO:0000313" key="3">
    <source>
        <dbReference type="Proteomes" id="UP000499080"/>
    </source>
</evidence>
<feature type="region of interest" description="Disordered" evidence="1">
    <location>
        <begin position="64"/>
        <end position="90"/>
    </location>
</feature>
<comment type="caution">
    <text evidence="2">The sequence shown here is derived from an EMBL/GenBank/DDBJ whole genome shotgun (WGS) entry which is preliminary data.</text>
</comment>
<feature type="region of interest" description="Disordered" evidence="1">
    <location>
        <begin position="1"/>
        <end position="50"/>
    </location>
</feature>
<keyword evidence="3" id="KW-1185">Reference proteome</keyword>
<dbReference type="AlphaFoldDB" id="A0A4Y2II64"/>
<gene>
    <name evidence="2" type="ORF">AVEN_213858_1</name>
</gene>
<protein>
    <submittedName>
        <fullName evidence="2">Uncharacterized protein</fullName>
    </submittedName>
</protein>
<dbReference type="Proteomes" id="UP000499080">
    <property type="component" value="Unassembled WGS sequence"/>
</dbReference>
<reference evidence="2 3" key="1">
    <citation type="journal article" date="2019" name="Sci. Rep.">
        <title>Orb-weaving spider Araneus ventricosus genome elucidates the spidroin gene catalogue.</title>
        <authorList>
            <person name="Kono N."/>
            <person name="Nakamura H."/>
            <person name="Ohtoshi R."/>
            <person name="Moran D.A.P."/>
            <person name="Shinohara A."/>
            <person name="Yoshida Y."/>
            <person name="Fujiwara M."/>
            <person name="Mori M."/>
            <person name="Tomita M."/>
            <person name="Arakawa K."/>
        </authorList>
    </citation>
    <scope>NUCLEOTIDE SEQUENCE [LARGE SCALE GENOMIC DNA]</scope>
</reference>
<name>A0A4Y2II64_ARAVE</name>
<sequence>MFAKKETTQGALTNFSGCPENPINEKQEKEAKQSKRSFKPAPSNAWYNPQDLAQVKAPALQQASSIAYDTTTPQNSSKAPMQSVSQPNNDSPLLLQISQMINSFMAQLNTVLQNYQVGQHVQQI</sequence>
<feature type="compositionally biased region" description="Basic and acidic residues" evidence="1">
    <location>
        <begin position="23"/>
        <end position="33"/>
    </location>
</feature>
<proteinExistence type="predicted"/>
<evidence type="ECO:0000256" key="1">
    <source>
        <dbReference type="SAM" id="MobiDB-lite"/>
    </source>
</evidence>